<feature type="chain" id="PRO_5034075830" description="Glucosidase 2 subunit beta" evidence="7">
    <location>
        <begin position="18"/>
        <end position="689"/>
    </location>
</feature>
<dbReference type="InterPro" id="IPR039794">
    <property type="entry name" value="Gtb1-like"/>
</dbReference>
<dbReference type="AlphaFoldDB" id="A0A8H8SWG4"/>
<proteinExistence type="predicted"/>
<sequence>MLLALATAIVIPTLALGNKLPAGVSPQNASLYAPITSTSPATWKCLDGSKTILYSAINDDFCDCPDGSDEPGTSACPNGTFYCANEGHIGATIKSSRVNDGICEPECCDGSDEPSGVCPNQCKEIGEKYRAEREAERKLRKTGAKIRSSYIAYAKKEAARLQGAINSLKKEVEEKRIEETRLKSALEHTESVDAAALEHQKQSPLYKSLVSHNAALTSLRSKQADLQAKLDTLEEILANLKRSYNPNYQDMGVLEAVRGWDAYHGVEPESESTTKQAGTDPLATEAEILEAQANSYVTEGDSEHEPAKDPEPVKEDEWTTAKLDELARADHVALLLEHSRHISGPQSDNERESILDTIQAYLPDALIPVFLNLKTWLTGSSQESTGETSEATVNARNAHNSAADALRKSERELKDSEEALAKLETGGYFGKDGEWKKLDGVCLEKDTGEYTYSVCLFGSATQKSNRDHASHSLGRFSGWNDKEGVTPGSYDYYTRQYYKGGARCWNGPERSVILDLTCGTENTIQTIAEPEKCEYLFTGTSPALCWPLDDKQENEKDELYIGPPTFGSMRISAAQSDQSKSFPTTTSMTSQARAAYRTLLREVRKSSIFPRAERGAFLNNQMHAVANSTGQTPQTFQSHVLNAATFLRAQREYKVLMDRYNPLHGLSVEEQRKATAHRVGLELPKEFKE</sequence>
<organism evidence="9 10">
    <name type="scientific">Rhizoctonia solani</name>
    <dbReference type="NCBI Taxonomy" id="456999"/>
    <lineage>
        <taxon>Eukaryota</taxon>
        <taxon>Fungi</taxon>
        <taxon>Dikarya</taxon>
        <taxon>Basidiomycota</taxon>
        <taxon>Agaricomycotina</taxon>
        <taxon>Agaricomycetes</taxon>
        <taxon>Cantharellales</taxon>
        <taxon>Ceratobasidiaceae</taxon>
        <taxon>Rhizoctonia</taxon>
    </lineage>
</organism>
<dbReference type="KEGG" id="rsx:RhiXN_00903"/>
<dbReference type="PANTHER" id="PTHR12630">
    <property type="entry name" value="N-LINKED OLIGOSACCHARIDE PROCESSING"/>
    <property type="match status" value="1"/>
</dbReference>
<evidence type="ECO:0000313" key="9">
    <source>
        <dbReference type="EMBL" id="QRW19497.1"/>
    </source>
</evidence>
<evidence type="ECO:0000256" key="4">
    <source>
        <dbReference type="ARBA" id="ARBA00023157"/>
    </source>
</evidence>
<feature type="domain" description="MRH" evidence="8">
    <location>
        <begin position="440"/>
        <end position="547"/>
    </location>
</feature>
<reference evidence="9" key="1">
    <citation type="submission" date="2020-05" db="EMBL/GenBank/DDBJ databases">
        <title>Evolutionary and genomic comparisons of hybrid uninucleate and nonhybrid Rhizoctonia fungi.</title>
        <authorList>
            <person name="Li C."/>
            <person name="Chen X."/>
        </authorList>
    </citation>
    <scope>NUCLEOTIDE SEQUENCE</scope>
    <source>
        <strain evidence="9">AG-1 IA</strain>
    </source>
</reference>
<feature type="compositionally biased region" description="Basic and acidic residues" evidence="6">
    <location>
        <begin position="301"/>
        <end position="316"/>
    </location>
</feature>
<evidence type="ECO:0000256" key="3">
    <source>
        <dbReference type="ARBA" id="ARBA00022824"/>
    </source>
</evidence>
<name>A0A8H8SWG4_9AGAM</name>
<feature type="coiled-coil region" evidence="5">
    <location>
        <begin position="151"/>
        <end position="185"/>
    </location>
</feature>
<dbReference type="GO" id="GO:0017177">
    <property type="term" value="C:glucosidase II complex"/>
    <property type="evidence" value="ECO:0007669"/>
    <property type="project" value="TreeGrafter"/>
</dbReference>
<keyword evidence="3" id="KW-0256">Endoplasmic reticulum</keyword>
<keyword evidence="2 7" id="KW-0732">Signal</keyword>
<evidence type="ECO:0000313" key="10">
    <source>
        <dbReference type="Proteomes" id="UP000650533"/>
    </source>
</evidence>
<dbReference type="EMBL" id="CP059661">
    <property type="protein sequence ID" value="QRW19497.1"/>
    <property type="molecule type" value="Genomic_DNA"/>
</dbReference>
<dbReference type="Proteomes" id="UP000650533">
    <property type="component" value="Chromosome 4"/>
</dbReference>
<evidence type="ECO:0000256" key="1">
    <source>
        <dbReference type="ARBA" id="ARBA00022387"/>
    </source>
</evidence>
<dbReference type="InterPro" id="IPR009011">
    <property type="entry name" value="Man6P_isomerase_rcpt-bd_dom_sf"/>
</dbReference>
<dbReference type="Gene3D" id="2.70.130.10">
    <property type="entry name" value="Mannose-6-phosphate receptor binding domain"/>
    <property type="match status" value="1"/>
</dbReference>
<keyword evidence="9" id="KW-0808">Transferase</keyword>
<feature type="signal peptide" evidence="7">
    <location>
        <begin position="1"/>
        <end position="17"/>
    </location>
</feature>
<dbReference type="PROSITE" id="PS51914">
    <property type="entry name" value="MRH"/>
    <property type="match status" value="1"/>
</dbReference>
<dbReference type="PANTHER" id="PTHR12630:SF1">
    <property type="entry name" value="GLUCOSIDASE 2 SUBUNIT BETA"/>
    <property type="match status" value="1"/>
</dbReference>
<dbReference type="Pfam" id="PF13233">
    <property type="entry name" value="Complex1_LYR_2"/>
    <property type="match status" value="1"/>
</dbReference>
<dbReference type="GO" id="GO:0016301">
    <property type="term" value="F:kinase activity"/>
    <property type="evidence" value="ECO:0007669"/>
    <property type="project" value="UniProtKB-KW"/>
</dbReference>
<dbReference type="GeneID" id="67023185"/>
<dbReference type="InterPro" id="IPR044865">
    <property type="entry name" value="MRH_dom"/>
</dbReference>
<keyword evidence="4" id="KW-1015">Disulfide bond</keyword>
<dbReference type="GO" id="GO:0006491">
    <property type="term" value="P:N-glycan processing"/>
    <property type="evidence" value="ECO:0007669"/>
    <property type="project" value="TreeGrafter"/>
</dbReference>
<feature type="region of interest" description="Disordered" evidence="6">
    <location>
        <begin position="381"/>
        <end position="411"/>
    </location>
</feature>
<dbReference type="Pfam" id="PF12999">
    <property type="entry name" value="PRKCSH-like"/>
    <property type="match status" value="1"/>
</dbReference>
<feature type="compositionally biased region" description="Low complexity" evidence="6">
    <location>
        <begin position="381"/>
        <end position="392"/>
    </location>
</feature>
<evidence type="ECO:0000259" key="8">
    <source>
        <dbReference type="PROSITE" id="PS51914"/>
    </source>
</evidence>
<dbReference type="InterPro" id="IPR028146">
    <property type="entry name" value="PRKCSH_N"/>
</dbReference>
<evidence type="ECO:0000256" key="5">
    <source>
        <dbReference type="SAM" id="Coils"/>
    </source>
</evidence>
<evidence type="ECO:0000256" key="6">
    <source>
        <dbReference type="SAM" id="MobiDB-lite"/>
    </source>
</evidence>
<keyword evidence="5" id="KW-0175">Coiled coil</keyword>
<feature type="region of interest" description="Disordered" evidence="6">
    <location>
        <begin position="296"/>
        <end position="316"/>
    </location>
</feature>
<feature type="coiled-coil region" evidence="5">
    <location>
        <begin position="216"/>
        <end position="243"/>
    </location>
</feature>
<accession>A0A8H8SWG4</accession>
<gene>
    <name evidence="9" type="ORF">RhiXN_00903</name>
</gene>
<keyword evidence="9" id="KW-0418">Kinase</keyword>
<dbReference type="RefSeq" id="XP_043179734.1">
    <property type="nucleotide sequence ID" value="XM_043320722.1"/>
</dbReference>
<protein>
    <recommendedName>
        <fullName evidence="1">Glucosidase 2 subunit beta</fullName>
    </recommendedName>
</protein>
<evidence type="ECO:0000256" key="2">
    <source>
        <dbReference type="ARBA" id="ARBA00022729"/>
    </source>
</evidence>
<dbReference type="Pfam" id="PF13015">
    <property type="entry name" value="PRKCSH_1"/>
    <property type="match status" value="1"/>
</dbReference>
<evidence type="ECO:0000256" key="7">
    <source>
        <dbReference type="SAM" id="SignalP"/>
    </source>
</evidence>
<dbReference type="InterPro" id="IPR036607">
    <property type="entry name" value="PRKCSH"/>
</dbReference>
<dbReference type="SUPFAM" id="SSF50911">
    <property type="entry name" value="Mannose 6-phosphate receptor domain"/>
    <property type="match status" value="1"/>
</dbReference>